<feature type="domain" description="BON" evidence="2">
    <location>
        <begin position="151"/>
        <end position="220"/>
    </location>
</feature>
<dbReference type="InterPro" id="IPR007055">
    <property type="entry name" value="BON_dom"/>
</dbReference>
<evidence type="ECO:0000259" key="2">
    <source>
        <dbReference type="PROSITE" id="PS50914"/>
    </source>
</evidence>
<dbReference type="EMBL" id="JASZZN010000002">
    <property type="protein sequence ID" value="MDM4014229.1"/>
    <property type="molecule type" value="Genomic_DNA"/>
</dbReference>
<evidence type="ECO:0000256" key="1">
    <source>
        <dbReference type="SAM" id="SignalP"/>
    </source>
</evidence>
<dbReference type="Pfam" id="PF04972">
    <property type="entry name" value="BON"/>
    <property type="match status" value="1"/>
</dbReference>
<reference evidence="3 4" key="1">
    <citation type="submission" date="2023-06" db="EMBL/GenBank/DDBJ databases">
        <title>Roseiconus lacunae JC819 isolated from Gulf of Mannar region, Tamil Nadu.</title>
        <authorList>
            <person name="Pk S."/>
            <person name="Ch S."/>
            <person name="Ch V.R."/>
        </authorList>
    </citation>
    <scope>NUCLEOTIDE SEQUENCE [LARGE SCALE GENOMIC DNA]</scope>
    <source>
        <strain evidence="3 4">JC819</strain>
    </source>
</reference>
<organism evidence="3 4">
    <name type="scientific">Roseiconus lacunae</name>
    <dbReference type="NCBI Taxonomy" id="2605694"/>
    <lineage>
        <taxon>Bacteria</taxon>
        <taxon>Pseudomonadati</taxon>
        <taxon>Planctomycetota</taxon>
        <taxon>Planctomycetia</taxon>
        <taxon>Pirellulales</taxon>
        <taxon>Pirellulaceae</taxon>
        <taxon>Roseiconus</taxon>
    </lineage>
</organism>
<name>A0ABT7PCJ6_9BACT</name>
<dbReference type="Proteomes" id="UP001239462">
    <property type="component" value="Unassembled WGS sequence"/>
</dbReference>
<evidence type="ECO:0000313" key="4">
    <source>
        <dbReference type="Proteomes" id="UP001239462"/>
    </source>
</evidence>
<comment type="caution">
    <text evidence="3">The sequence shown here is derived from an EMBL/GenBank/DDBJ whole genome shotgun (WGS) entry which is preliminary data.</text>
</comment>
<proteinExistence type="predicted"/>
<feature type="chain" id="PRO_5045722971" evidence="1">
    <location>
        <begin position="30"/>
        <end position="220"/>
    </location>
</feature>
<dbReference type="PROSITE" id="PS50914">
    <property type="entry name" value="BON"/>
    <property type="match status" value="1"/>
</dbReference>
<gene>
    <name evidence="3" type="ORF">QTN89_02225</name>
</gene>
<dbReference type="RefSeq" id="WP_289162014.1">
    <property type="nucleotide sequence ID" value="NZ_JASZZN010000002.1"/>
</dbReference>
<evidence type="ECO:0000313" key="3">
    <source>
        <dbReference type="EMBL" id="MDM4014229.1"/>
    </source>
</evidence>
<sequence length="220" mass="21612">MSNLPTHRPLRRVMIAVMGNLVLATLATAQFSSDTGDTGVGTGTDSGATAGGTSSFGSAMSASGASTFAGVERGSTIGSENVSGFGAAAESTGGGGGAAAGGGRAGGVGGLGGLGGLFGALGSAFGGQDASSTQPTIRVKLRSAVNVAPLDSRLVQRSANQVLSRVPVSTGTQKVRVTMNGRKATLTGIVGSDKERRMSELLLRLEPGVSSIDNQITVAQ</sequence>
<feature type="signal peptide" evidence="1">
    <location>
        <begin position="1"/>
        <end position="29"/>
    </location>
</feature>
<keyword evidence="1" id="KW-0732">Signal</keyword>
<accession>A0ABT7PCJ6</accession>
<keyword evidence="4" id="KW-1185">Reference proteome</keyword>
<dbReference type="Gene3D" id="3.30.1340.30">
    <property type="match status" value="1"/>
</dbReference>
<protein>
    <submittedName>
        <fullName evidence="3">BON domain-containing protein</fullName>
    </submittedName>
</protein>